<dbReference type="Pfam" id="PF00359">
    <property type="entry name" value="PTS_EIIA_2"/>
    <property type="match status" value="1"/>
</dbReference>
<evidence type="ECO:0000256" key="10">
    <source>
        <dbReference type="ARBA" id="ARBA00022989"/>
    </source>
</evidence>
<evidence type="ECO:0000259" key="14">
    <source>
        <dbReference type="PROSITE" id="PS51099"/>
    </source>
</evidence>
<evidence type="ECO:0000256" key="3">
    <source>
        <dbReference type="ARBA" id="ARBA00022448"/>
    </source>
</evidence>
<keyword evidence="11 12" id="KW-0472">Membrane</keyword>
<accession>A0A366Y3P4</accession>
<evidence type="ECO:0000259" key="13">
    <source>
        <dbReference type="PROSITE" id="PS51094"/>
    </source>
</evidence>
<dbReference type="GO" id="GO:0022877">
    <property type="term" value="F:protein-N(PI)-phosphohistidine-fructose phosphotransferase system transporter activity"/>
    <property type="evidence" value="ECO:0007669"/>
    <property type="project" value="InterPro"/>
</dbReference>
<dbReference type="PANTHER" id="PTHR30505:SF28">
    <property type="entry name" value="PTS SYSTEM 2-O-ALPHA-MANNOSYL-D-GLYCERATE-SPECIFIC EIIABC COMPONENT"/>
    <property type="match status" value="1"/>
</dbReference>
<dbReference type="InterPro" id="IPR003501">
    <property type="entry name" value="PTS_EIIB_2/3"/>
</dbReference>
<dbReference type="EMBL" id="QOCW01000002">
    <property type="protein sequence ID" value="RBW71004.1"/>
    <property type="molecule type" value="Genomic_DNA"/>
</dbReference>
<dbReference type="SUPFAM" id="SSF55804">
    <property type="entry name" value="Phoshotransferase/anion transport protein"/>
    <property type="match status" value="1"/>
</dbReference>
<evidence type="ECO:0000313" key="17">
    <source>
        <dbReference type="Proteomes" id="UP000253314"/>
    </source>
</evidence>
<evidence type="ECO:0000256" key="9">
    <source>
        <dbReference type="ARBA" id="ARBA00022692"/>
    </source>
</evidence>
<evidence type="ECO:0000256" key="1">
    <source>
        <dbReference type="ARBA" id="ARBA00004429"/>
    </source>
</evidence>
<keyword evidence="9 12" id="KW-0812">Transmembrane</keyword>
<evidence type="ECO:0000256" key="8">
    <source>
        <dbReference type="ARBA" id="ARBA00022683"/>
    </source>
</evidence>
<feature type="transmembrane region" description="Helical" evidence="12">
    <location>
        <begin position="606"/>
        <end position="626"/>
    </location>
</feature>
<dbReference type="Gene3D" id="3.40.930.10">
    <property type="entry name" value="Mannitol-specific EII, Chain A"/>
    <property type="match status" value="1"/>
</dbReference>
<feature type="transmembrane region" description="Helical" evidence="12">
    <location>
        <begin position="382"/>
        <end position="407"/>
    </location>
</feature>
<dbReference type="Gene3D" id="3.40.50.2300">
    <property type="match status" value="1"/>
</dbReference>
<dbReference type="InterPro" id="IPR036095">
    <property type="entry name" value="PTS_EIIB-like_sf"/>
</dbReference>
<keyword evidence="7" id="KW-0808">Transferase</keyword>
<comment type="caution">
    <text evidence="16">The sequence shown here is derived from an EMBL/GenBank/DDBJ whole genome shotgun (WGS) entry which is preliminary data.</text>
</comment>
<dbReference type="InterPro" id="IPR013011">
    <property type="entry name" value="PTS_EIIB_2"/>
</dbReference>
<dbReference type="InterPro" id="IPR002178">
    <property type="entry name" value="PTS_EIIA_type-2_dom"/>
</dbReference>
<evidence type="ECO:0000313" key="16">
    <source>
        <dbReference type="EMBL" id="RBW71004.1"/>
    </source>
</evidence>
<keyword evidence="4" id="KW-1003">Cell membrane</keyword>
<dbReference type="AlphaFoldDB" id="A0A366Y3P4"/>
<evidence type="ECO:0000256" key="6">
    <source>
        <dbReference type="ARBA" id="ARBA00022597"/>
    </source>
</evidence>
<evidence type="ECO:0000259" key="15">
    <source>
        <dbReference type="PROSITE" id="PS51104"/>
    </source>
</evidence>
<evidence type="ECO:0000256" key="5">
    <source>
        <dbReference type="ARBA" id="ARBA00022553"/>
    </source>
</evidence>
<dbReference type="NCBIfam" id="TIGR00848">
    <property type="entry name" value="fruA"/>
    <property type="match status" value="1"/>
</dbReference>
<feature type="domain" description="PTS EIIC type-2" evidence="15">
    <location>
        <begin position="298"/>
        <end position="629"/>
    </location>
</feature>
<dbReference type="SUPFAM" id="SSF52794">
    <property type="entry name" value="PTS system IIB component-like"/>
    <property type="match status" value="1"/>
</dbReference>
<keyword evidence="17" id="KW-1185">Reference proteome</keyword>
<comment type="subcellular location">
    <subcellularLocation>
        <location evidence="1">Cell inner membrane</location>
        <topology evidence="1">Multi-pass membrane protein</topology>
    </subcellularLocation>
    <subcellularLocation>
        <location evidence="2">Cytoplasm</location>
    </subcellularLocation>
</comment>
<feature type="transmembrane region" description="Helical" evidence="12">
    <location>
        <begin position="348"/>
        <end position="370"/>
    </location>
</feature>
<evidence type="ECO:0000256" key="11">
    <source>
        <dbReference type="ARBA" id="ARBA00023136"/>
    </source>
</evidence>
<feature type="transmembrane region" description="Helical" evidence="12">
    <location>
        <begin position="427"/>
        <end position="446"/>
    </location>
</feature>
<dbReference type="GO" id="GO:0005737">
    <property type="term" value="C:cytoplasm"/>
    <property type="evidence" value="ECO:0007669"/>
    <property type="project" value="UniProtKB-SubCell"/>
</dbReference>
<protein>
    <submittedName>
        <fullName evidence="16">PTS fructose transporter subunit IIABC</fullName>
    </submittedName>
</protein>
<dbReference type="InterPro" id="IPR006327">
    <property type="entry name" value="PTS_IIC_fruc"/>
</dbReference>
<dbReference type="PANTHER" id="PTHR30505">
    <property type="entry name" value="FRUCTOSE-LIKE PERMEASE"/>
    <property type="match status" value="1"/>
</dbReference>
<keyword evidence="5" id="KW-0597">Phosphoprotein</keyword>
<sequence length="641" mass="67374">MRITELLKKDTIILDLSSNSKEGVIDELSAKLGEAGRLNSQELFKEAILAREAQSTTGIGEGIAIPHAKTKAVQIPAIAFGRSRQGIDYQSLDGQPSHLFFMIAASEGANNAHLETLSRLSTLLMDSSFRNKLLNASSIDELLTIIDAKEQEVLKEEEPNQDTVSEAQESSKGKILAVTACPTGIAHTYMAADALKTKAKEMNIEIKVETNGSTGVKNALTQEDIENAIAIIVAADKQVEMERFKGKHVIQVPVAKGVREPQSLIERALKQEGSVYQNGSGSAVGELNKADKGERKGFYKHLMNGVSNMLPFVVGGGILMALSFMFGINAADPNDPTYHPAAEALVKIGGDSAFGLMIPVFAAFIAMSIADRPGLAPGMIAGLMASTGGAGFLGGLIAGFLAGYTVLALKKGFSKLPPSLEGIKPVLLYPLFGILITGFIMMYVVIEPVRTLNDGITSWLGSMGTGNIVLLGLLLGGMMSVDMGGPVNKAALTFGIAMIDAGNYAPHAAIMAGGMVPPLGLALATTLFKNRFTKAERETGKTCYIMGASFITEGAIPFAAADPKRVIPAAVIGSAVAGGLSMIFEIGLLAPHGGMFVVPIVTGNPILYVLSIVIGMVVTAVLVGLFKKPIETSENIVKQAA</sequence>
<dbReference type="PROSITE" id="PS00372">
    <property type="entry name" value="PTS_EIIA_TYPE_2_HIS"/>
    <property type="match status" value="1"/>
</dbReference>
<dbReference type="CDD" id="cd05569">
    <property type="entry name" value="PTS_IIB_fructose"/>
    <property type="match status" value="1"/>
</dbReference>
<dbReference type="PROSITE" id="PS51104">
    <property type="entry name" value="PTS_EIIC_TYPE_2"/>
    <property type="match status" value="1"/>
</dbReference>
<proteinExistence type="predicted"/>
<dbReference type="RefSeq" id="WP_113804484.1">
    <property type="nucleotide sequence ID" value="NZ_QOCW01000002.1"/>
</dbReference>
<feature type="domain" description="PTS EIIB type-2" evidence="14">
    <location>
        <begin position="175"/>
        <end position="270"/>
    </location>
</feature>
<dbReference type="InterPro" id="IPR004715">
    <property type="entry name" value="PTS_IIA_fruc"/>
</dbReference>
<evidence type="ECO:0000256" key="7">
    <source>
        <dbReference type="ARBA" id="ARBA00022679"/>
    </source>
</evidence>
<evidence type="ECO:0000256" key="12">
    <source>
        <dbReference type="SAM" id="Phobius"/>
    </source>
</evidence>
<dbReference type="NCBIfam" id="TIGR00829">
    <property type="entry name" value="FRU"/>
    <property type="match status" value="1"/>
</dbReference>
<keyword evidence="8" id="KW-0598">Phosphotransferase system</keyword>
<dbReference type="CDD" id="cd00211">
    <property type="entry name" value="PTS_IIA_fru"/>
    <property type="match status" value="1"/>
</dbReference>
<gene>
    <name evidence="16" type="ORF">DS031_03145</name>
</gene>
<evidence type="ECO:0000256" key="4">
    <source>
        <dbReference type="ARBA" id="ARBA00022475"/>
    </source>
</evidence>
<dbReference type="InterPro" id="IPR050864">
    <property type="entry name" value="Bacterial_PTS_Sugar_Transport"/>
</dbReference>
<dbReference type="GO" id="GO:0005886">
    <property type="term" value="C:plasma membrane"/>
    <property type="evidence" value="ECO:0007669"/>
    <property type="project" value="UniProtKB-SubCell"/>
</dbReference>
<feature type="transmembrane region" description="Helical" evidence="12">
    <location>
        <begin position="309"/>
        <end position="328"/>
    </location>
</feature>
<dbReference type="GO" id="GO:0005351">
    <property type="term" value="F:carbohydrate:proton symporter activity"/>
    <property type="evidence" value="ECO:0007669"/>
    <property type="project" value="InterPro"/>
</dbReference>
<feature type="transmembrane region" description="Helical" evidence="12">
    <location>
        <begin position="458"/>
        <end position="479"/>
    </location>
</feature>
<dbReference type="InterPro" id="IPR016152">
    <property type="entry name" value="PTrfase/Anion_transptr"/>
</dbReference>
<feature type="transmembrane region" description="Helical" evidence="12">
    <location>
        <begin position="508"/>
        <end position="528"/>
    </location>
</feature>
<dbReference type="GO" id="GO:0009401">
    <property type="term" value="P:phosphoenolpyruvate-dependent sugar phosphotransferase system"/>
    <property type="evidence" value="ECO:0007669"/>
    <property type="project" value="UniProtKB-KW"/>
</dbReference>
<reference evidence="16 17" key="1">
    <citation type="submission" date="2018-07" db="EMBL/GenBank/DDBJ databases">
        <title>Lottiidibacillus patelloidae gen. nov., sp. nov., isolated from the intestinal tract of a marine limpet and the reclassification of B. taeanensis BH030017T, B. algicola KMM 3737T and B. hwajinpoensis SW-72T as genus Lottiidibacillus.</title>
        <authorList>
            <person name="Liu R."/>
            <person name="Huang Z."/>
        </authorList>
    </citation>
    <scope>NUCLEOTIDE SEQUENCE [LARGE SCALE GENOMIC DNA]</scope>
    <source>
        <strain evidence="16 17">BH030017</strain>
    </source>
</reference>
<dbReference type="PROSITE" id="PS51099">
    <property type="entry name" value="PTS_EIIB_TYPE_2"/>
    <property type="match status" value="1"/>
</dbReference>
<dbReference type="InterPro" id="IPR013014">
    <property type="entry name" value="PTS_EIIC_2"/>
</dbReference>
<dbReference type="NCBIfam" id="TIGR01427">
    <property type="entry name" value="PTS_IIC_fructo"/>
    <property type="match status" value="1"/>
</dbReference>
<keyword evidence="6" id="KW-0762">Sugar transport</keyword>
<keyword evidence="10 12" id="KW-1133">Transmembrane helix</keyword>
<dbReference type="InterPro" id="IPR003353">
    <property type="entry name" value="PTS_IIB_fruc"/>
</dbReference>
<feature type="domain" description="PTS EIIA type-2" evidence="13">
    <location>
        <begin position="5"/>
        <end position="149"/>
    </location>
</feature>
<keyword evidence="3" id="KW-0813">Transport</keyword>
<feature type="transmembrane region" description="Helical" evidence="12">
    <location>
        <begin position="566"/>
        <end position="586"/>
    </location>
</feature>
<dbReference type="FunFam" id="3.40.50.2300:FF:000014">
    <property type="entry name" value="PTS system fructose-like transporter subunit IIB"/>
    <property type="match status" value="1"/>
</dbReference>
<evidence type="ECO:0000256" key="2">
    <source>
        <dbReference type="ARBA" id="ARBA00004496"/>
    </source>
</evidence>
<dbReference type="OrthoDB" id="9782569at2"/>
<organism evidence="16 17">
    <name type="scientific">Bacillus taeanensis</name>
    <dbReference type="NCBI Taxonomy" id="273032"/>
    <lineage>
        <taxon>Bacteria</taxon>
        <taxon>Bacillati</taxon>
        <taxon>Bacillota</taxon>
        <taxon>Bacilli</taxon>
        <taxon>Bacillales</taxon>
        <taxon>Bacillaceae</taxon>
        <taxon>Bacillus</taxon>
    </lineage>
</organism>
<dbReference type="InterPro" id="IPR003352">
    <property type="entry name" value="PTS_EIIC"/>
</dbReference>
<name>A0A366Y3P4_9BACI</name>
<dbReference type="GO" id="GO:0090563">
    <property type="term" value="F:protein-phosphocysteine-sugar phosphotransferase activity"/>
    <property type="evidence" value="ECO:0007669"/>
    <property type="project" value="TreeGrafter"/>
</dbReference>
<dbReference type="Pfam" id="PF02302">
    <property type="entry name" value="PTS_IIB"/>
    <property type="match status" value="1"/>
</dbReference>
<dbReference type="PROSITE" id="PS51094">
    <property type="entry name" value="PTS_EIIA_TYPE_2"/>
    <property type="match status" value="1"/>
</dbReference>
<dbReference type="Proteomes" id="UP000253314">
    <property type="component" value="Unassembled WGS sequence"/>
</dbReference>
<dbReference type="Pfam" id="PF02378">
    <property type="entry name" value="PTS_EIIC"/>
    <property type="match status" value="1"/>
</dbReference>
<dbReference type="FunFam" id="3.40.930.10:FF:000009">
    <property type="entry name" value="PTS system, fructose specific IIABC component"/>
    <property type="match status" value="1"/>
</dbReference>